<dbReference type="GO" id="GO:0004190">
    <property type="term" value="F:aspartic-type endopeptidase activity"/>
    <property type="evidence" value="ECO:0007669"/>
    <property type="project" value="UniProtKB-KW"/>
</dbReference>
<dbReference type="PROSITE" id="PS51767">
    <property type="entry name" value="PEPTIDASE_A1"/>
    <property type="match status" value="1"/>
</dbReference>
<dbReference type="AlphaFoldDB" id="A0A7R9L3N4"/>
<keyword evidence="5 8" id="KW-1015">Disulfide bond</keyword>
<dbReference type="FunFam" id="2.40.70.10:FF:000002">
    <property type="entry name" value="Vacuolar aspartic proteinase"/>
    <property type="match status" value="1"/>
</dbReference>
<dbReference type="EMBL" id="CAJPIZ010012652">
    <property type="protein sequence ID" value="CAG2113815.1"/>
    <property type="molecule type" value="Genomic_DNA"/>
</dbReference>
<keyword evidence="6" id="KW-0325">Glycoprotein</keyword>
<dbReference type="InterPro" id="IPR021109">
    <property type="entry name" value="Peptidase_aspartic_dom_sf"/>
</dbReference>
<evidence type="ECO:0000256" key="4">
    <source>
        <dbReference type="ARBA" id="ARBA00022801"/>
    </source>
</evidence>
<evidence type="ECO:0000256" key="10">
    <source>
        <dbReference type="SAM" id="SignalP"/>
    </source>
</evidence>
<name>A0A7R9L3N4_9ACAR</name>
<keyword evidence="10" id="KW-0732">Signal</keyword>
<feature type="signal peptide" evidence="10">
    <location>
        <begin position="1"/>
        <end position="22"/>
    </location>
</feature>
<keyword evidence="3 9" id="KW-0064">Aspartyl protease</keyword>
<feature type="disulfide bond" evidence="8">
    <location>
        <begin position="310"/>
        <end position="348"/>
    </location>
</feature>
<feature type="disulfide bond" evidence="8">
    <location>
        <begin position="104"/>
        <end position="109"/>
    </location>
</feature>
<keyword evidence="13" id="KW-1185">Reference proteome</keyword>
<evidence type="ECO:0000256" key="8">
    <source>
        <dbReference type="PIRSR" id="PIRSR601461-2"/>
    </source>
</evidence>
<dbReference type="Gene3D" id="2.40.70.10">
    <property type="entry name" value="Acid Proteases"/>
    <property type="match status" value="2"/>
</dbReference>
<feature type="disulfide bond" evidence="8">
    <location>
        <begin position="266"/>
        <end position="271"/>
    </location>
</feature>
<evidence type="ECO:0000256" key="9">
    <source>
        <dbReference type="RuleBase" id="RU000454"/>
    </source>
</evidence>
<feature type="chain" id="PRO_5035591888" description="Peptidase A1 domain-containing protein" evidence="10">
    <location>
        <begin position="23"/>
        <end position="388"/>
    </location>
</feature>
<evidence type="ECO:0000256" key="3">
    <source>
        <dbReference type="ARBA" id="ARBA00022750"/>
    </source>
</evidence>
<reference evidence="12" key="1">
    <citation type="submission" date="2020-11" db="EMBL/GenBank/DDBJ databases">
        <authorList>
            <person name="Tran Van P."/>
        </authorList>
    </citation>
    <scope>NUCLEOTIDE SEQUENCE</scope>
</reference>
<dbReference type="EMBL" id="OC867227">
    <property type="protein sequence ID" value="CAD7633385.1"/>
    <property type="molecule type" value="Genomic_DNA"/>
</dbReference>
<dbReference type="PROSITE" id="PS00141">
    <property type="entry name" value="ASP_PROTEASE"/>
    <property type="match status" value="2"/>
</dbReference>
<dbReference type="InterPro" id="IPR001969">
    <property type="entry name" value="Aspartic_peptidase_AS"/>
</dbReference>
<protein>
    <recommendedName>
        <fullName evidence="11">Peptidase A1 domain-containing protein</fullName>
    </recommendedName>
</protein>
<evidence type="ECO:0000256" key="1">
    <source>
        <dbReference type="ARBA" id="ARBA00007447"/>
    </source>
</evidence>
<dbReference type="GO" id="GO:0006508">
    <property type="term" value="P:proteolysis"/>
    <property type="evidence" value="ECO:0007669"/>
    <property type="project" value="UniProtKB-KW"/>
</dbReference>
<evidence type="ECO:0000313" key="13">
    <source>
        <dbReference type="Proteomes" id="UP000759131"/>
    </source>
</evidence>
<dbReference type="OrthoDB" id="771136at2759"/>
<dbReference type="Proteomes" id="UP000759131">
    <property type="component" value="Unassembled WGS sequence"/>
</dbReference>
<dbReference type="InterPro" id="IPR033121">
    <property type="entry name" value="PEPTIDASE_A1"/>
</dbReference>
<feature type="active site" evidence="7">
    <location>
        <position position="91"/>
    </location>
</feature>
<gene>
    <name evidence="12" type="ORF">OSB1V03_LOCUS13782</name>
</gene>
<dbReference type="PANTHER" id="PTHR47966">
    <property type="entry name" value="BETA-SITE APP-CLEAVING ENZYME, ISOFORM A-RELATED"/>
    <property type="match status" value="1"/>
</dbReference>
<keyword evidence="4 9" id="KW-0378">Hydrolase</keyword>
<dbReference type="PRINTS" id="PR00792">
    <property type="entry name" value="PEPSIN"/>
</dbReference>
<evidence type="ECO:0000256" key="5">
    <source>
        <dbReference type="ARBA" id="ARBA00023157"/>
    </source>
</evidence>
<evidence type="ECO:0000256" key="6">
    <source>
        <dbReference type="ARBA" id="ARBA00023180"/>
    </source>
</evidence>
<proteinExistence type="inferred from homology"/>
<feature type="active site" evidence="7">
    <location>
        <position position="276"/>
    </location>
</feature>
<accession>A0A7R9L3N4</accession>
<evidence type="ECO:0000259" key="11">
    <source>
        <dbReference type="PROSITE" id="PS51767"/>
    </source>
</evidence>
<comment type="similarity">
    <text evidence="1 9">Belongs to the peptidase A1 family.</text>
</comment>
<organism evidence="12">
    <name type="scientific">Medioppia subpectinata</name>
    <dbReference type="NCBI Taxonomy" id="1979941"/>
    <lineage>
        <taxon>Eukaryota</taxon>
        <taxon>Metazoa</taxon>
        <taxon>Ecdysozoa</taxon>
        <taxon>Arthropoda</taxon>
        <taxon>Chelicerata</taxon>
        <taxon>Arachnida</taxon>
        <taxon>Acari</taxon>
        <taxon>Acariformes</taxon>
        <taxon>Sarcoptiformes</taxon>
        <taxon>Oribatida</taxon>
        <taxon>Brachypylina</taxon>
        <taxon>Oppioidea</taxon>
        <taxon>Oppiidae</taxon>
        <taxon>Medioppia</taxon>
    </lineage>
</organism>
<feature type="domain" description="Peptidase A1" evidence="11">
    <location>
        <begin position="73"/>
        <end position="385"/>
    </location>
</feature>
<evidence type="ECO:0000256" key="7">
    <source>
        <dbReference type="PIRSR" id="PIRSR601461-1"/>
    </source>
</evidence>
<dbReference type="SUPFAM" id="SSF50630">
    <property type="entry name" value="Acid proteases"/>
    <property type="match status" value="1"/>
</dbReference>
<dbReference type="InterPro" id="IPR001461">
    <property type="entry name" value="Aspartic_peptidase_A1"/>
</dbReference>
<evidence type="ECO:0000256" key="2">
    <source>
        <dbReference type="ARBA" id="ARBA00022670"/>
    </source>
</evidence>
<dbReference type="FunFam" id="2.40.70.10:FF:000004">
    <property type="entry name" value="Pepsin A"/>
    <property type="match status" value="1"/>
</dbReference>
<dbReference type="PANTHER" id="PTHR47966:SF51">
    <property type="entry name" value="BETA-SITE APP-CLEAVING ENZYME, ISOFORM A-RELATED"/>
    <property type="match status" value="1"/>
</dbReference>
<evidence type="ECO:0000313" key="12">
    <source>
        <dbReference type="EMBL" id="CAD7633385.1"/>
    </source>
</evidence>
<dbReference type="Pfam" id="PF00026">
    <property type="entry name" value="Asp"/>
    <property type="match status" value="1"/>
</dbReference>
<sequence>MCKLIIILLPILLILLLPQTSSKLTRLTLTKFQSMRNYCQQNNLNISDIFPNNVGQNGSAILEPLSNYMDSEYYGVISLGTPPQPFKVIFDTGSSDLWVPGIYCQSYACKIHRKYNPSRSSTYQPNGQLFAIQYGTGSATGYLSSDTLTIGGAKVVNQTFAETTSEPGTTFIYSEFDGILGMGYPQLSSYGVTPVFNNMIAQGVVSAPVFSFYLSRGVRGKPDGELILGGTDPNHYTGNFSYVNVTKQGYWQFQMDMVSVGDVQLCTGGGCQAIADTGTSLLVGPQHKIARINRAIGATYQSDGQYVMDCRSVQSLPTVTFTIAGHAFPLTGAQYVLRQLGPNGRPQCLSGFSTMGSTLQWILGDVFIQTYYTLYDFGNNRVGFATAK</sequence>
<keyword evidence="2 9" id="KW-0645">Protease</keyword>